<evidence type="ECO:0000256" key="5">
    <source>
        <dbReference type="ARBA" id="ARBA00024045"/>
    </source>
</evidence>
<evidence type="ECO:0000256" key="1">
    <source>
        <dbReference type="ARBA" id="ARBA00022481"/>
    </source>
</evidence>
<dbReference type="AlphaFoldDB" id="A0A6J1A228"/>
<proteinExistence type="inferred from homology"/>
<dbReference type="CDD" id="cd00371">
    <property type="entry name" value="HMA"/>
    <property type="match status" value="1"/>
</dbReference>
<accession>A0A6J1A228</accession>
<evidence type="ECO:0000256" key="6">
    <source>
        <dbReference type="SAM" id="MobiDB-lite"/>
    </source>
</evidence>
<keyword evidence="2" id="KW-0479">Metal-binding</keyword>
<dbReference type="SUPFAM" id="SSF55008">
    <property type="entry name" value="HMA, heavy metal-associated domain"/>
    <property type="match status" value="1"/>
</dbReference>
<dbReference type="InterPro" id="IPR006121">
    <property type="entry name" value="HMA_dom"/>
</dbReference>
<dbReference type="OrthoDB" id="1110082at2759"/>
<protein>
    <submittedName>
        <fullName evidence="9">Heavy metal-associated isoprenylated plant protein 42-like</fullName>
    </submittedName>
</protein>
<dbReference type="Proteomes" id="UP000504621">
    <property type="component" value="Unplaced"/>
</dbReference>
<sequence length="252" mass="28246">MGDGLNFPTCVLKVNTQCCAACPMKVKKTLQKINGVHAIDIDAKNGLVSVRGMVQPSMLIQTISEKVGKKAELYAYEKNPKIQSKMLAQGNSYSPCKYEKNNQPCSFPDESTDHDEGKDDHDQAVHNEVKGNIPKRPEGTFSWHHPQNGKKEKKRAFAGWFGKKSTVEPRVIGNFGGPRPGYARLPPPPQPIPPPSYRYGQHAPVYPYSPPYRITRPPRPYPYDFYEKKEAPIGNSAFHSFRDDNVNACSIM</sequence>
<feature type="domain" description="HMA" evidence="7">
    <location>
        <begin position="7"/>
        <end position="72"/>
    </location>
</feature>
<organism evidence="8 9">
    <name type="scientific">Herrania umbratica</name>
    <dbReference type="NCBI Taxonomy" id="108875"/>
    <lineage>
        <taxon>Eukaryota</taxon>
        <taxon>Viridiplantae</taxon>
        <taxon>Streptophyta</taxon>
        <taxon>Embryophyta</taxon>
        <taxon>Tracheophyta</taxon>
        <taxon>Spermatophyta</taxon>
        <taxon>Magnoliopsida</taxon>
        <taxon>eudicotyledons</taxon>
        <taxon>Gunneridae</taxon>
        <taxon>Pentapetalae</taxon>
        <taxon>rosids</taxon>
        <taxon>malvids</taxon>
        <taxon>Malvales</taxon>
        <taxon>Malvaceae</taxon>
        <taxon>Byttnerioideae</taxon>
        <taxon>Herrania</taxon>
    </lineage>
</organism>
<feature type="region of interest" description="Disordered" evidence="6">
    <location>
        <begin position="103"/>
        <end position="122"/>
    </location>
</feature>
<dbReference type="PROSITE" id="PS50846">
    <property type="entry name" value="HMA_2"/>
    <property type="match status" value="1"/>
</dbReference>
<dbReference type="Gene3D" id="3.30.70.100">
    <property type="match status" value="1"/>
</dbReference>
<reference evidence="9" key="1">
    <citation type="submission" date="2025-08" db="UniProtKB">
        <authorList>
            <consortium name="RefSeq"/>
        </authorList>
    </citation>
    <scope>IDENTIFICATION</scope>
    <source>
        <tissue evidence="9">Leaf</tissue>
    </source>
</reference>
<name>A0A6J1A228_9ROSI</name>
<keyword evidence="8" id="KW-1185">Reference proteome</keyword>
<feature type="region of interest" description="Disordered" evidence="6">
    <location>
        <begin position="130"/>
        <end position="149"/>
    </location>
</feature>
<dbReference type="GeneID" id="110414387"/>
<keyword evidence="1" id="KW-0488">Methylation</keyword>
<dbReference type="InterPro" id="IPR036163">
    <property type="entry name" value="HMA_dom_sf"/>
</dbReference>
<evidence type="ECO:0000256" key="4">
    <source>
        <dbReference type="ARBA" id="ARBA00023289"/>
    </source>
</evidence>
<dbReference type="PANTHER" id="PTHR45868:SF13">
    <property type="entry name" value="HMA DOMAIN-CONTAINING PROTEIN"/>
    <property type="match status" value="1"/>
</dbReference>
<comment type="similarity">
    <text evidence="5">Belongs to the HIPP family.</text>
</comment>
<dbReference type="PANTHER" id="PTHR45868">
    <property type="entry name" value="HEAVY METAL-ASSOCIATED ISOPRENYLATED PLANT PROTEIN 33-RELATED"/>
    <property type="match status" value="1"/>
</dbReference>
<keyword evidence="4" id="KW-0636">Prenylation</keyword>
<evidence type="ECO:0000259" key="7">
    <source>
        <dbReference type="PROSITE" id="PS50846"/>
    </source>
</evidence>
<evidence type="ECO:0000313" key="8">
    <source>
        <dbReference type="Proteomes" id="UP000504621"/>
    </source>
</evidence>
<evidence type="ECO:0000313" key="9">
    <source>
        <dbReference type="RefSeq" id="XP_021281212.1"/>
    </source>
</evidence>
<dbReference type="RefSeq" id="XP_021281212.1">
    <property type="nucleotide sequence ID" value="XM_021425537.1"/>
</dbReference>
<gene>
    <name evidence="9" type="primary">LOC110414387</name>
</gene>
<keyword evidence="3" id="KW-0449">Lipoprotein</keyword>
<dbReference type="GO" id="GO:0046872">
    <property type="term" value="F:metal ion binding"/>
    <property type="evidence" value="ECO:0007669"/>
    <property type="project" value="UniProtKB-KW"/>
</dbReference>
<evidence type="ECO:0000256" key="3">
    <source>
        <dbReference type="ARBA" id="ARBA00023288"/>
    </source>
</evidence>
<evidence type="ECO:0000256" key="2">
    <source>
        <dbReference type="ARBA" id="ARBA00022723"/>
    </source>
</evidence>
<dbReference type="Pfam" id="PF00403">
    <property type="entry name" value="HMA"/>
    <property type="match status" value="1"/>
</dbReference>